<evidence type="ECO:0000256" key="6">
    <source>
        <dbReference type="SAM" id="SignalP"/>
    </source>
</evidence>
<keyword evidence="1 6" id="KW-0732">Signal</keyword>
<feature type="signal peptide" evidence="6">
    <location>
        <begin position="1"/>
        <end position="24"/>
    </location>
</feature>
<dbReference type="InterPro" id="IPR000858">
    <property type="entry name" value="S_locus_glycoprot_dom"/>
</dbReference>
<dbReference type="InterPro" id="IPR001480">
    <property type="entry name" value="Bulb-type_lectin_dom"/>
</dbReference>
<keyword evidence="5" id="KW-0472">Membrane</keyword>
<dbReference type="PANTHER" id="PTHR47976:SF60">
    <property type="entry name" value="RECEPTOR-LIKE SERINE_THREONINE-PROTEIN KINASE"/>
    <property type="match status" value="1"/>
</dbReference>
<dbReference type="Pfam" id="PF00024">
    <property type="entry name" value="PAN_1"/>
    <property type="match status" value="1"/>
</dbReference>
<feature type="compositionally biased region" description="Low complexity" evidence="4">
    <location>
        <begin position="496"/>
        <end position="526"/>
    </location>
</feature>
<dbReference type="GO" id="GO:0048544">
    <property type="term" value="P:recognition of pollen"/>
    <property type="evidence" value="ECO:0007669"/>
    <property type="project" value="InterPro"/>
</dbReference>
<keyword evidence="2" id="KW-1015">Disulfide bond</keyword>
<dbReference type="Gene3D" id="2.90.10.30">
    <property type="match status" value="1"/>
</dbReference>
<evidence type="ECO:0000256" key="1">
    <source>
        <dbReference type="ARBA" id="ARBA00022729"/>
    </source>
</evidence>
<reference evidence="8 9" key="1">
    <citation type="submission" date="2020-05" db="EMBL/GenBank/DDBJ databases">
        <title>Vigna angularis (adzuki bean) Var. LongXiaoDou No. 4 denovo assembly.</title>
        <authorList>
            <person name="Xiang H."/>
        </authorList>
    </citation>
    <scope>NUCLEOTIDE SEQUENCE [LARGE SCALE GENOMIC DNA]</scope>
    <source>
        <tissue evidence="8">Leaf</tissue>
    </source>
</reference>
<keyword evidence="5" id="KW-0812">Transmembrane</keyword>
<dbReference type="SMART" id="SM00108">
    <property type="entry name" value="B_lectin"/>
    <property type="match status" value="1"/>
</dbReference>
<evidence type="ECO:0000256" key="2">
    <source>
        <dbReference type="ARBA" id="ARBA00023157"/>
    </source>
</evidence>
<dbReference type="AlphaFoldDB" id="A0A8T0L3L8"/>
<evidence type="ECO:0000256" key="3">
    <source>
        <dbReference type="ARBA" id="ARBA00023180"/>
    </source>
</evidence>
<dbReference type="EMBL" id="JABFOF010000002">
    <property type="protein sequence ID" value="KAG2406152.1"/>
    <property type="molecule type" value="Genomic_DNA"/>
</dbReference>
<evidence type="ECO:0000256" key="4">
    <source>
        <dbReference type="SAM" id="MobiDB-lite"/>
    </source>
</evidence>
<accession>A0A8T0L3L8</accession>
<dbReference type="SUPFAM" id="SSF51110">
    <property type="entry name" value="alpha-D-mannose-specific plant lectins"/>
    <property type="match status" value="1"/>
</dbReference>
<feature type="domain" description="Apple" evidence="7">
    <location>
        <begin position="322"/>
        <end position="409"/>
    </location>
</feature>
<evidence type="ECO:0000256" key="5">
    <source>
        <dbReference type="SAM" id="Phobius"/>
    </source>
</evidence>
<dbReference type="InterPro" id="IPR036426">
    <property type="entry name" value="Bulb-type_lectin_dom_sf"/>
</dbReference>
<gene>
    <name evidence="8" type="ORF">HKW66_Vig0054080</name>
</gene>
<evidence type="ECO:0000313" key="9">
    <source>
        <dbReference type="Proteomes" id="UP000743370"/>
    </source>
</evidence>
<protein>
    <submittedName>
        <fullName evidence="8">PAN domain-containing protein</fullName>
    </submittedName>
</protein>
<feature type="compositionally biased region" description="Low complexity" evidence="4">
    <location>
        <begin position="561"/>
        <end position="571"/>
    </location>
</feature>
<name>A0A8T0L3L8_PHAAN</name>
<feature type="compositionally biased region" description="Low complexity" evidence="4">
    <location>
        <begin position="460"/>
        <end position="481"/>
    </location>
</feature>
<dbReference type="InterPro" id="IPR003609">
    <property type="entry name" value="Pan_app"/>
</dbReference>
<keyword evidence="3" id="KW-0325">Glycoprotein</keyword>
<keyword evidence="5" id="KW-1133">Transmembrane helix</keyword>
<dbReference type="PROSITE" id="PS50948">
    <property type="entry name" value="PAN"/>
    <property type="match status" value="1"/>
</dbReference>
<feature type="region of interest" description="Disordered" evidence="4">
    <location>
        <begin position="449"/>
        <end position="571"/>
    </location>
</feature>
<feature type="chain" id="PRO_5035913125" evidence="6">
    <location>
        <begin position="25"/>
        <end position="692"/>
    </location>
</feature>
<feature type="compositionally biased region" description="Pro residues" evidence="4">
    <location>
        <begin position="527"/>
        <end position="536"/>
    </location>
</feature>
<comment type="caution">
    <text evidence="8">The sequence shown here is derived from an EMBL/GenBank/DDBJ whole genome shotgun (WGS) entry which is preliminary data.</text>
</comment>
<dbReference type="PANTHER" id="PTHR47976">
    <property type="entry name" value="G-TYPE LECTIN S-RECEPTOR-LIKE SERINE/THREONINE-PROTEIN KINASE SD2-5"/>
    <property type="match status" value="1"/>
</dbReference>
<evidence type="ECO:0000259" key="7">
    <source>
        <dbReference type="PROSITE" id="PS50948"/>
    </source>
</evidence>
<feature type="transmembrane region" description="Helical" evidence="5">
    <location>
        <begin position="417"/>
        <end position="437"/>
    </location>
</feature>
<proteinExistence type="predicted"/>
<organism evidence="8 9">
    <name type="scientific">Phaseolus angularis</name>
    <name type="common">Azuki bean</name>
    <name type="synonym">Vigna angularis</name>
    <dbReference type="NCBI Taxonomy" id="3914"/>
    <lineage>
        <taxon>Eukaryota</taxon>
        <taxon>Viridiplantae</taxon>
        <taxon>Streptophyta</taxon>
        <taxon>Embryophyta</taxon>
        <taxon>Tracheophyta</taxon>
        <taxon>Spermatophyta</taxon>
        <taxon>Magnoliopsida</taxon>
        <taxon>eudicotyledons</taxon>
        <taxon>Gunneridae</taxon>
        <taxon>Pentapetalae</taxon>
        <taxon>rosids</taxon>
        <taxon>fabids</taxon>
        <taxon>Fabales</taxon>
        <taxon>Fabaceae</taxon>
        <taxon>Papilionoideae</taxon>
        <taxon>50 kb inversion clade</taxon>
        <taxon>NPAAA clade</taxon>
        <taxon>indigoferoid/millettioid clade</taxon>
        <taxon>Phaseoleae</taxon>
        <taxon>Vigna</taxon>
    </lineage>
</organism>
<sequence>MFAAHQPRFMVIVLLSIEIITSRCSSTTQELHTGFSATPDSSTASFQAVLNDSSGNFSLGFLRVNRNQLALAILHVPSSEPFWVANPTRAASWSDNTRLFFNGSLVLSDSETRLSWSTATNGDRVVLLNTSNLQVQTQGRPLWESFNFPTNTIVQGQNFTSKMSLLSSNGLYSLRLGSDFMGLYEGNGDLYWKRTVLETKAEVQEGKGPIYARVNPEGYLGMYQTNDEKPADVQKFNSFQQVVTAASFLFVRMESDGNLKGYYWDGSEWLINYQAISETCELPRSCGSYGLCTPGESGCSCLDNQTRFEAGGCFNDVGGELCGEEGIGGNRNGYWVLRKTGVEPPHKELLSHVTKSSLAECEEFCEKNCSCWGALYNNGTGFCYMLDSPIGTLLGSGDATKVGYFKVKKGERENKRVWVRVGIVITVLVMVGIIIVVSPPLPLSPPAVFPRHAEPRRKPPSSSTPTATSDPPSAAPTSKPPTGKRSPIPPLPKPPSSAAKKWKNSANATAPKSNASAPSLSLASSTTPPPLHPPPGFTSNPWIPWKKAPTNPHRHRHQPQHLHQQPQFPRRIPTQSLTQSNRAVPMHRNGTIQCFIKRDKSKLTYHPVLIVVFEYDGQLLCCGPLTNLLCRFIEVYESARIKIGGAGRNCQWIIVKPTGRSTKKLPIHNCKAHRKMHAKSSFHAVRIPLSSL</sequence>
<dbReference type="Pfam" id="PF00954">
    <property type="entry name" value="S_locus_glycop"/>
    <property type="match status" value="1"/>
</dbReference>
<dbReference type="Pfam" id="PF01453">
    <property type="entry name" value="B_lectin"/>
    <property type="match status" value="1"/>
</dbReference>
<evidence type="ECO:0000313" key="8">
    <source>
        <dbReference type="EMBL" id="KAG2406152.1"/>
    </source>
</evidence>
<dbReference type="Proteomes" id="UP000743370">
    <property type="component" value="Unassembled WGS sequence"/>
</dbReference>
<dbReference type="InterPro" id="IPR051343">
    <property type="entry name" value="G-type_lectin_kinases/EP1-like"/>
</dbReference>